<evidence type="ECO:0000256" key="5">
    <source>
        <dbReference type="HAMAP-Rule" id="MF_00902"/>
    </source>
</evidence>
<feature type="transmembrane region" description="Helical" evidence="5">
    <location>
        <begin position="31"/>
        <end position="57"/>
    </location>
</feature>
<comment type="similarity">
    <text evidence="5">Belongs to the TatC family.</text>
</comment>
<dbReference type="HAMAP" id="MF_00902">
    <property type="entry name" value="TatC"/>
    <property type="match status" value="1"/>
</dbReference>
<feature type="transmembrane region" description="Helical" evidence="5">
    <location>
        <begin position="149"/>
        <end position="180"/>
    </location>
</feature>
<organism evidence="6 7">
    <name type="scientific">Caulobacter rhizosphaerae</name>
    <dbReference type="NCBI Taxonomy" id="2010972"/>
    <lineage>
        <taxon>Bacteria</taxon>
        <taxon>Pseudomonadati</taxon>
        <taxon>Pseudomonadota</taxon>
        <taxon>Alphaproteobacteria</taxon>
        <taxon>Caulobacterales</taxon>
        <taxon>Caulobacteraceae</taxon>
        <taxon>Caulobacter</taxon>
    </lineage>
</organism>
<keyword evidence="5" id="KW-1003">Cell membrane</keyword>
<dbReference type="InterPro" id="IPR019820">
    <property type="entry name" value="Sec-indep_translocase_CS"/>
</dbReference>
<keyword evidence="3 5" id="KW-1133">Transmembrane helix</keyword>
<reference evidence="6 7" key="1">
    <citation type="submission" date="2023-07" db="EMBL/GenBank/DDBJ databases">
        <title>Sorghum-associated microbial communities from plants grown in Nebraska, USA.</title>
        <authorList>
            <person name="Schachtman D."/>
        </authorList>
    </citation>
    <scope>NUCLEOTIDE SEQUENCE [LARGE SCALE GENOMIC DNA]</scope>
    <source>
        <strain evidence="6 7">DS2154</strain>
    </source>
</reference>
<dbReference type="PROSITE" id="PS01218">
    <property type="entry name" value="TATC"/>
    <property type="match status" value="1"/>
</dbReference>
<protein>
    <recommendedName>
        <fullName evidence="5">Sec-independent protein translocase protein TatC</fullName>
    </recommendedName>
</protein>
<feature type="transmembrane region" description="Helical" evidence="5">
    <location>
        <begin position="200"/>
        <end position="226"/>
    </location>
</feature>
<dbReference type="PANTHER" id="PTHR30371">
    <property type="entry name" value="SEC-INDEPENDENT PROTEIN TRANSLOCASE PROTEIN TATC"/>
    <property type="match status" value="1"/>
</dbReference>
<evidence type="ECO:0000256" key="4">
    <source>
        <dbReference type="ARBA" id="ARBA00023136"/>
    </source>
</evidence>
<evidence type="ECO:0000313" key="6">
    <source>
        <dbReference type="EMBL" id="MDR6531184.1"/>
    </source>
</evidence>
<keyword evidence="5" id="KW-0813">Transport</keyword>
<comment type="subcellular location">
    <subcellularLocation>
        <location evidence="5">Cell membrane</location>
        <topology evidence="5">Multi-pass membrane protein</topology>
    </subcellularLocation>
    <subcellularLocation>
        <location evidence="1">Membrane</location>
        <topology evidence="1">Multi-pass membrane protein</topology>
    </subcellularLocation>
</comment>
<dbReference type="RefSeq" id="WP_310031018.1">
    <property type="nucleotide sequence ID" value="NZ_JAVDRL010000005.1"/>
</dbReference>
<evidence type="ECO:0000256" key="1">
    <source>
        <dbReference type="ARBA" id="ARBA00004141"/>
    </source>
</evidence>
<accession>A0ABU1MYE8</accession>
<keyword evidence="7" id="KW-1185">Reference proteome</keyword>
<sequence length="300" mass="33167">MTNAIGHDPEDEIEASRAPLMDHLVELRRRLIICVVALFVGFGVCFAFSQQLFLFLIHPYEVAANMVAASKAGGHHGPFDLIMTLVGLKEVPAAAAGHQKFVFTALLEQFFTKLKLSAFGAVVVTFPVLAWQLYRFVAPGLYKNERNAFLPFLIASPVLFAMGAALVYYIMLPFIVWFSLNQQIFGQGISVELLPKVSDYLTLVTSLLLAFGLCFQLPVVVSLLGMAGIISSKMLREGRRYAIVGVFIAAAILTPPDPISQMTLAIPMCLLYEISIWCVWLIERRKAKDEAEHTKDVVAV</sequence>
<comment type="subunit">
    <text evidence="5">The Tat system comprises two distinct complexes: a TatABC complex, containing multiple copies of TatA, TatB and TatC subunits, and a separate TatA complex, containing only TatA subunits. Substrates initially bind to the TatABC complex, which probably triggers association of the separate TatA complex to form the active translocon.</text>
</comment>
<dbReference type="Proteomes" id="UP001262754">
    <property type="component" value="Unassembled WGS sequence"/>
</dbReference>
<evidence type="ECO:0000256" key="3">
    <source>
        <dbReference type="ARBA" id="ARBA00022989"/>
    </source>
</evidence>
<dbReference type="NCBIfam" id="TIGR00945">
    <property type="entry name" value="tatC"/>
    <property type="match status" value="1"/>
</dbReference>
<evidence type="ECO:0000313" key="7">
    <source>
        <dbReference type="Proteomes" id="UP001262754"/>
    </source>
</evidence>
<gene>
    <name evidence="5" type="primary">tatC</name>
    <name evidence="6" type="ORF">J2800_001926</name>
</gene>
<dbReference type="PRINTS" id="PR01840">
    <property type="entry name" value="TATCFAMILY"/>
</dbReference>
<feature type="transmembrane region" description="Helical" evidence="5">
    <location>
        <begin position="116"/>
        <end position="137"/>
    </location>
</feature>
<keyword evidence="4 5" id="KW-0472">Membrane</keyword>
<name>A0ABU1MYE8_9CAUL</name>
<keyword evidence="2 5" id="KW-0812">Transmembrane</keyword>
<dbReference type="InterPro" id="IPR002033">
    <property type="entry name" value="TatC"/>
</dbReference>
<keyword evidence="5" id="KW-0653">Protein transport</keyword>
<feature type="transmembrane region" description="Helical" evidence="5">
    <location>
        <begin position="262"/>
        <end position="282"/>
    </location>
</feature>
<dbReference type="EMBL" id="JAVDRL010000005">
    <property type="protein sequence ID" value="MDR6531184.1"/>
    <property type="molecule type" value="Genomic_DNA"/>
</dbReference>
<proteinExistence type="inferred from homology"/>
<dbReference type="PANTHER" id="PTHR30371:SF0">
    <property type="entry name" value="SEC-INDEPENDENT PROTEIN TRANSLOCASE PROTEIN TATC, CHLOROPLASTIC-RELATED"/>
    <property type="match status" value="1"/>
</dbReference>
<keyword evidence="5" id="KW-0811">Translocation</keyword>
<feature type="transmembrane region" description="Helical" evidence="5">
    <location>
        <begin position="238"/>
        <end position="256"/>
    </location>
</feature>
<evidence type="ECO:0000256" key="2">
    <source>
        <dbReference type="ARBA" id="ARBA00022692"/>
    </source>
</evidence>
<comment type="caution">
    <text evidence="6">The sequence shown here is derived from an EMBL/GenBank/DDBJ whole genome shotgun (WGS) entry which is preliminary data.</text>
</comment>
<dbReference type="Pfam" id="PF00902">
    <property type="entry name" value="TatC"/>
    <property type="match status" value="1"/>
</dbReference>
<comment type="function">
    <text evidence="5">Part of the twin-arginine translocation (Tat) system that transports large folded proteins containing a characteristic twin-arginine motif in their signal peptide across membranes. Together with TatB, TatC is part of a receptor directly interacting with Tat signal peptides.</text>
</comment>